<feature type="compositionally biased region" description="Basic and acidic residues" evidence="1">
    <location>
        <begin position="12"/>
        <end position="33"/>
    </location>
</feature>
<dbReference type="Proteomes" id="UP001165041">
    <property type="component" value="Unassembled WGS sequence"/>
</dbReference>
<accession>A0A9W6QHL6</accession>
<comment type="caution">
    <text evidence="2">The sequence shown here is derived from an EMBL/GenBank/DDBJ whole genome shotgun (WGS) entry which is preliminary data.</text>
</comment>
<evidence type="ECO:0000313" key="2">
    <source>
        <dbReference type="EMBL" id="GLW74978.1"/>
    </source>
</evidence>
<evidence type="ECO:0000313" key="3">
    <source>
        <dbReference type="Proteomes" id="UP001165041"/>
    </source>
</evidence>
<proteinExistence type="predicted"/>
<dbReference type="EMBL" id="BSSA01000043">
    <property type="protein sequence ID" value="GLW74978.1"/>
    <property type="molecule type" value="Genomic_DNA"/>
</dbReference>
<gene>
    <name evidence="2" type="ORF">Kpho02_72750</name>
</gene>
<feature type="region of interest" description="Disordered" evidence="1">
    <location>
        <begin position="1"/>
        <end position="47"/>
    </location>
</feature>
<name>A0A9W6QHL6_9ACTN</name>
<reference evidence="2" key="1">
    <citation type="submission" date="2023-02" db="EMBL/GenBank/DDBJ databases">
        <title>Kitasatospora phosalacinea NBRC 14627.</title>
        <authorList>
            <person name="Ichikawa N."/>
            <person name="Sato H."/>
            <person name="Tonouchi N."/>
        </authorList>
    </citation>
    <scope>NUCLEOTIDE SEQUENCE</scope>
    <source>
        <strain evidence="2">NBRC 14627</strain>
    </source>
</reference>
<protein>
    <submittedName>
        <fullName evidence="2">Uncharacterized protein</fullName>
    </submittedName>
</protein>
<dbReference type="AlphaFoldDB" id="A0A9W6QHL6"/>
<sequence length="190" mass="20823">MDAASAMCAEPRTQEAPHAFDHPDPGRGRDRPRAGPQRPRPGPGRRTRAREYLLALLPAAARPHLHPGSVQPGRHPVDHPVHDLRLRLDRDGAPLHFLHQRAQGPGHRRLRLRRHSYEEDHFVPLELGGAPRDPGNLWPEPYSGSPSATTKDGIETKLKNAVCSGRITLAAARSAIKTNWTTALAVTGIG</sequence>
<evidence type="ECO:0000256" key="1">
    <source>
        <dbReference type="SAM" id="MobiDB-lite"/>
    </source>
</evidence>
<organism evidence="2 3">
    <name type="scientific">Kitasatospora phosalacinea</name>
    <dbReference type="NCBI Taxonomy" id="2065"/>
    <lineage>
        <taxon>Bacteria</taxon>
        <taxon>Bacillati</taxon>
        <taxon>Actinomycetota</taxon>
        <taxon>Actinomycetes</taxon>
        <taxon>Kitasatosporales</taxon>
        <taxon>Streptomycetaceae</taxon>
        <taxon>Kitasatospora</taxon>
    </lineage>
</organism>